<dbReference type="SUPFAM" id="SSF55874">
    <property type="entry name" value="ATPase domain of HSP90 chaperone/DNA topoisomerase II/histidine kinase"/>
    <property type="match status" value="1"/>
</dbReference>
<comment type="caution">
    <text evidence="4">The sequence shown here is derived from an EMBL/GenBank/DDBJ whole genome shotgun (WGS) entry which is preliminary data.</text>
</comment>
<dbReference type="PANTHER" id="PTHR35526">
    <property type="entry name" value="ANTI-SIGMA-F FACTOR RSBW-RELATED"/>
    <property type="match status" value="1"/>
</dbReference>
<dbReference type="CDD" id="cd16936">
    <property type="entry name" value="HATPase_RsbW-like"/>
    <property type="match status" value="1"/>
</dbReference>
<feature type="compositionally biased region" description="Low complexity" evidence="2">
    <location>
        <begin position="174"/>
        <end position="183"/>
    </location>
</feature>
<accession>A0ABV1ZVR3</accession>
<reference evidence="4 5" key="1">
    <citation type="submission" date="2024-06" db="EMBL/GenBank/DDBJ databases">
        <authorList>
            <person name="Bataeva Y.V."/>
            <person name="Grigorian L.N."/>
            <person name="Solomentsev V.I."/>
        </authorList>
    </citation>
    <scope>NUCLEOTIDE SEQUENCE [LARGE SCALE GENOMIC DNA]</scope>
    <source>
        <strain evidence="5">SCPM-O-B-12605 (RCAM04882)</strain>
    </source>
</reference>
<proteinExistence type="predicted"/>
<feature type="region of interest" description="Disordered" evidence="2">
    <location>
        <begin position="159"/>
        <end position="183"/>
    </location>
</feature>
<sequence>MNSGHGRGGDRWRAELPRRIAPRVPGVRTVSWGPLPEQVASARAWCRNGTRLSHDRAYPLMAVLSELHTNALRHSASGRPCGRVRMEMSESRGVFRVAVTDDGAPAGAPHSVPEVGGGFGLRLVERLAADWGWTGEPGHPLTVWALVDPRVPLPVDEVEGAGPQGTPGVGGRAAGVSARRGVG</sequence>
<evidence type="ECO:0000313" key="5">
    <source>
        <dbReference type="Proteomes" id="UP001432401"/>
    </source>
</evidence>
<feature type="domain" description="Histidine kinase/HSP90-like ATPase" evidence="3">
    <location>
        <begin position="38"/>
        <end position="133"/>
    </location>
</feature>
<keyword evidence="4" id="KW-0067">ATP-binding</keyword>
<gene>
    <name evidence="4" type="ORF">ABUK86_15540</name>
</gene>
<keyword evidence="1" id="KW-0418">Kinase</keyword>
<evidence type="ECO:0000256" key="2">
    <source>
        <dbReference type="SAM" id="MobiDB-lite"/>
    </source>
</evidence>
<dbReference type="GO" id="GO:0005524">
    <property type="term" value="F:ATP binding"/>
    <property type="evidence" value="ECO:0007669"/>
    <property type="project" value="UniProtKB-KW"/>
</dbReference>
<keyword evidence="1" id="KW-0723">Serine/threonine-protein kinase</keyword>
<protein>
    <submittedName>
        <fullName evidence="4">ATP-binding protein</fullName>
    </submittedName>
</protein>
<evidence type="ECO:0000313" key="4">
    <source>
        <dbReference type="EMBL" id="MES0835190.1"/>
    </source>
</evidence>
<keyword evidence="4" id="KW-0547">Nucleotide-binding</keyword>
<organism evidence="4 5">
    <name type="scientific">Nocardiopsis tropica</name>
    <dbReference type="NCBI Taxonomy" id="109330"/>
    <lineage>
        <taxon>Bacteria</taxon>
        <taxon>Bacillati</taxon>
        <taxon>Actinomycetota</taxon>
        <taxon>Actinomycetes</taxon>
        <taxon>Streptosporangiales</taxon>
        <taxon>Nocardiopsidaceae</taxon>
        <taxon>Nocardiopsis</taxon>
    </lineage>
</organism>
<dbReference type="InterPro" id="IPR003594">
    <property type="entry name" value="HATPase_dom"/>
</dbReference>
<keyword evidence="5" id="KW-1185">Reference proteome</keyword>
<dbReference type="EMBL" id="JBEQNB010000008">
    <property type="protein sequence ID" value="MES0835190.1"/>
    <property type="molecule type" value="Genomic_DNA"/>
</dbReference>
<dbReference type="RefSeq" id="WP_344180068.1">
    <property type="nucleotide sequence ID" value="NZ_JBEQNA010000003.1"/>
</dbReference>
<dbReference type="PANTHER" id="PTHR35526:SF3">
    <property type="entry name" value="ANTI-SIGMA-F FACTOR RSBW"/>
    <property type="match status" value="1"/>
</dbReference>
<evidence type="ECO:0000259" key="3">
    <source>
        <dbReference type="Pfam" id="PF13581"/>
    </source>
</evidence>
<dbReference type="InterPro" id="IPR036890">
    <property type="entry name" value="HATPase_C_sf"/>
</dbReference>
<dbReference type="Proteomes" id="UP001432401">
    <property type="component" value="Unassembled WGS sequence"/>
</dbReference>
<dbReference type="InterPro" id="IPR050267">
    <property type="entry name" value="Anti-sigma-factor_SerPK"/>
</dbReference>
<dbReference type="Pfam" id="PF13581">
    <property type="entry name" value="HATPase_c_2"/>
    <property type="match status" value="1"/>
</dbReference>
<evidence type="ECO:0000256" key="1">
    <source>
        <dbReference type="ARBA" id="ARBA00022527"/>
    </source>
</evidence>
<name>A0ABV1ZVR3_9ACTN</name>
<keyword evidence="1" id="KW-0808">Transferase</keyword>
<feature type="compositionally biased region" description="Gly residues" evidence="2">
    <location>
        <begin position="162"/>
        <end position="173"/>
    </location>
</feature>
<dbReference type="Gene3D" id="3.30.565.10">
    <property type="entry name" value="Histidine kinase-like ATPase, C-terminal domain"/>
    <property type="match status" value="1"/>
</dbReference>